<dbReference type="RefSeq" id="WP_310300716.1">
    <property type="nucleotide sequence ID" value="NZ_BAAAPS010000008.1"/>
</dbReference>
<comment type="caution">
    <text evidence="3">The sequence shown here is derived from an EMBL/GenBank/DDBJ whole genome shotgun (WGS) entry which is preliminary data.</text>
</comment>
<feature type="compositionally biased region" description="Polar residues" evidence="1">
    <location>
        <begin position="163"/>
        <end position="182"/>
    </location>
</feature>
<accession>A0ABU2BTK2</accession>
<organism evidence="3 4">
    <name type="scientific">Nocardioides marmoribigeumensis</name>
    <dbReference type="NCBI Taxonomy" id="433649"/>
    <lineage>
        <taxon>Bacteria</taxon>
        <taxon>Bacillati</taxon>
        <taxon>Actinomycetota</taxon>
        <taxon>Actinomycetes</taxon>
        <taxon>Propionibacteriales</taxon>
        <taxon>Nocardioidaceae</taxon>
        <taxon>Nocardioides</taxon>
    </lineage>
</organism>
<evidence type="ECO:0000256" key="1">
    <source>
        <dbReference type="SAM" id="MobiDB-lite"/>
    </source>
</evidence>
<gene>
    <name evidence="3" type="ORF">J2S63_001503</name>
</gene>
<dbReference type="PROSITE" id="PS51257">
    <property type="entry name" value="PROKAR_LIPOPROTEIN"/>
    <property type="match status" value="1"/>
</dbReference>
<reference evidence="3 4" key="1">
    <citation type="submission" date="2023-07" db="EMBL/GenBank/DDBJ databases">
        <title>Sequencing the genomes of 1000 actinobacteria strains.</title>
        <authorList>
            <person name="Klenk H.-P."/>
        </authorList>
    </citation>
    <scope>NUCLEOTIDE SEQUENCE [LARGE SCALE GENOMIC DNA]</scope>
    <source>
        <strain evidence="3 4">DSM 19426</strain>
    </source>
</reference>
<evidence type="ECO:0008006" key="5">
    <source>
        <dbReference type="Google" id="ProtNLM"/>
    </source>
</evidence>
<dbReference type="EMBL" id="JAVDYG010000001">
    <property type="protein sequence ID" value="MDR7361950.1"/>
    <property type="molecule type" value="Genomic_DNA"/>
</dbReference>
<name>A0ABU2BTK2_9ACTN</name>
<dbReference type="InterPro" id="IPR036182">
    <property type="entry name" value="PCuAC_sf"/>
</dbReference>
<protein>
    <recommendedName>
        <fullName evidence="5">Copper chaperone PCu(A)C</fullName>
    </recommendedName>
</protein>
<evidence type="ECO:0000256" key="2">
    <source>
        <dbReference type="SAM" id="SignalP"/>
    </source>
</evidence>
<evidence type="ECO:0000313" key="4">
    <source>
        <dbReference type="Proteomes" id="UP001183648"/>
    </source>
</evidence>
<keyword evidence="2" id="KW-0732">Signal</keyword>
<feature type="region of interest" description="Disordered" evidence="1">
    <location>
        <begin position="151"/>
        <end position="182"/>
    </location>
</feature>
<keyword evidence="4" id="KW-1185">Reference proteome</keyword>
<feature type="signal peptide" evidence="2">
    <location>
        <begin position="1"/>
        <end position="27"/>
    </location>
</feature>
<feature type="chain" id="PRO_5045056359" description="Copper chaperone PCu(A)C" evidence="2">
    <location>
        <begin position="28"/>
        <end position="182"/>
    </location>
</feature>
<dbReference type="SUPFAM" id="SSF110087">
    <property type="entry name" value="DR1885-like metal-binding protein"/>
    <property type="match status" value="1"/>
</dbReference>
<proteinExistence type="predicted"/>
<evidence type="ECO:0000313" key="3">
    <source>
        <dbReference type="EMBL" id="MDR7361950.1"/>
    </source>
</evidence>
<sequence>MTARDLPARARTAALATALLLSVPTLAACAASATDEVYTPTRGVNNRDGQVDVLHALVVSDGKDSGRLIAGLVNDDQTKEDTLTGVTVDGGSAQVKLGDGETTIPAGGLLQLADDDAAQVEVSGVKAGGYVRVTFQFADADPATLDVPVLQPGPDFEDVQVPGQVTPSVTAAQEPTPTDSGE</sequence>
<dbReference type="Proteomes" id="UP001183648">
    <property type="component" value="Unassembled WGS sequence"/>
</dbReference>